<evidence type="ECO:0000313" key="2">
    <source>
        <dbReference type="EMBL" id="PPQ83752.1"/>
    </source>
</evidence>
<sequence length="450" mass="47270">MPPRISNPSARPSKTASLQPATAVPATNAATAAPAPTSGRRTRTTVAAAPTSATRTLPPPLPPLNLPVQQTPAPLQPVNNRLPASGQRRPLPRPISAQPVAQIQGQVPPNGASAEASSPPICTAPAPTPPPVASTSLGTSHAPPAVTVLSPEEELEQLRAQIRAQHEELVQLRSAGGAPPPPPPPGGSGATAVNNDNSIPRLRPMPSNLQTAMGLQGNRPLYLGCRRVVRSCINKVEEAYQLNWHDQPDEFVSKVKNLAKAKCPQLGRYRNGWATELLMSTSNKNKRRYDRILERDPDGSQRKSRAIARKARRDAQETEEDDGGNTDDELAASYDIDDNGSSSNSGSGKNGNDDNIGADSGSGTVQDDAGANMEAAQNGIDNASELSEEDDDDMYVDDAPSATAPGGSNVVGDFAAGGGAETEEVEEVEEVIEPAPVSNKKKRQGGNKRK</sequence>
<feature type="region of interest" description="Disordered" evidence="1">
    <location>
        <begin position="173"/>
        <end position="205"/>
    </location>
</feature>
<feature type="compositionally biased region" description="Basic residues" evidence="1">
    <location>
        <begin position="439"/>
        <end position="450"/>
    </location>
</feature>
<feature type="region of interest" description="Disordered" evidence="1">
    <location>
        <begin position="288"/>
        <end position="450"/>
    </location>
</feature>
<proteinExistence type="predicted"/>
<feature type="region of interest" description="Disordered" evidence="1">
    <location>
        <begin position="1"/>
        <end position="144"/>
    </location>
</feature>
<feature type="compositionally biased region" description="Low complexity" evidence="1">
    <location>
        <begin position="116"/>
        <end position="125"/>
    </location>
</feature>
<dbReference type="OrthoDB" id="2755069at2759"/>
<feature type="compositionally biased region" description="Low complexity" evidence="1">
    <location>
        <begin position="20"/>
        <end position="56"/>
    </location>
</feature>
<organism evidence="2 3">
    <name type="scientific">Panaeolus cyanescens</name>
    <dbReference type="NCBI Taxonomy" id="181874"/>
    <lineage>
        <taxon>Eukaryota</taxon>
        <taxon>Fungi</taxon>
        <taxon>Dikarya</taxon>
        <taxon>Basidiomycota</taxon>
        <taxon>Agaricomycotina</taxon>
        <taxon>Agaricomycetes</taxon>
        <taxon>Agaricomycetidae</taxon>
        <taxon>Agaricales</taxon>
        <taxon>Agaricineae</taxon>
        <taxon>Galeropsidaceae</taxon>
        <taxon>Panaeolus</taxon>
    </lineage>
</organism>
<keyword evidence="3" id="KW-1185">Reference proteome</keyword>
<feature type="compositionally biased region" description="Acidic residues" evidence="1">
    <location>
        <begin position="386"/>
        <end position="396"/>
    </location>
</feature>
<feature type="compositionally biased region" description="Polar residues" evidence="1">
    <location>
        <begin position="1"/>
        <end position="19"/>
    </location>
</feature>
<feature type="compositionally biased region" description="Acidic residues" evidence="1">
    <location>
        <begin position="317"/>
        <end position="338"/>
    </location>
</feature>
<accession>A0A409WZ51</accession>
<gene>
    <name evidence="2" type="ORF">CVT24_007811</name>
</gene>
<feature type="compositionally biased region" description="Basic and acidic residues" evidence="1">
    <location>
        <begin position="290"/>
        <end position="301"/>
    </location>
</feature>
<protein>
    <submittedName>
        <fullName evidence="2">Uncharacterized protein</fullName>
    </submittedName>
</protein>
<dbReference type="InParanoid" id="A0A409WZ51"/>
<evidence type="ECO:0000256" key="1">
    <source>
        <dbReference type="SAM" id="MobiDB-lite"/>
    </source>
</evidence>
<reference evidence="2 3" key="1">
    <citation type="journal article" date="2018" name="Evol. Lett.">
        <title>Horizontal gene cluster transfer increased hallucinogenic mushroom diversity.</title>
        <authorList>
            <person name="Reynolds H.T."/>
            <person name="Vijayakumar V."/>
            <person name="Gluck-Thaler E."/>
            <person name="Korotkin H.B."/>
            <person name="Matheny P.B."/>
            <person name="Slot J.C."/>
        </authorList>
    </citation>
    <scope>NUCLEOTIDE SEQUENCE [LARGE SCALE GENOMIC DNA]</scope>
    <source>
        <strain evidence="2 3">2629</strain>
    </source>
</reference>
<dbReference type="AlphaFoldDB" id="A0A409WZ51"/>
<name>A0A409WZ51_9AGAR</name>
<dbReference type="EMBL" id="NHTK01004990">
    <property type="protein sequence ID" value="PPQ83752.1"/>
    <property type="molecule type" value="Genomic_DNA"/>
</dbReference>
<evidence type="ECO:0000313" key="3">
    <source>
        <dbReference type="Proteomes" id="UP000284842"/>
    </source>
</evidence>
<feature type="compositionally biased region" description="Acidic residues" evidence="1">
    <location>
        <begin position="421"/>
        <end position="432"/>
    </location>
</feature>
<feature type="compositionally biased region" description="Basic residues" evidence="1">
    <location>
        <begin position="302"/>
        <end position="312"/>
    </location>
</feature>
<comment type="caution">
    <text evidence="2">The sequence shown here is derived from an EMBL/GenBank/DDBJ whole genome shotgun (WGS) entry which is preliminary data.</text>
</comment>
<dbReference type="Proteomes" id="UP000284842">
    <property type="component" value="Unassembled WGS sequence"/>
</dbReference>